<comment type="caution">
    <text evidence="9">The sequence shown here is derived from an EMBL/GenBank/DDBJ whole genome shotgun (WGS) entry which is preliminary data.</text>
</comment>
<keyword evidence="7" id="KW-0460">Magnesium</keyword>
<keyword evidence="3 9" id="KW-0436">Ligase</keyword>
<dbReference type="PANTHER" id="PTHR11846:SF0">
    <property type="entry name" value="ADENYLOSUCCINATE SYNTHETASE"/>
    <property type="match status" value="1"/>
</dbReference>
<accession>A0A7X9FSU3</accession>
<dbReference type="InterPro" id="IPR042110">
    <property type="entry name" value="Adenylosuccinate_synth_dom2"/>
</dbReference>
<dbReference type="EC" id="6.3.4.4" evidence="9"/>
<dbReference type="GO" id="GO:0046040">
    <property type="term" value="P:IMP metabolic process"/>
    <property type="evidence" value="ECO:0007669"/>
    <property type="project" value="TreeGrafter"/>
</dbReference>
<evidence type="ECO:0000256" key="4">
    <source>
        <dbReference type="ARBA" id="ARBA00022723"/>
    </source>
</evidence>
<evidence type="ECO:0000256" key="1">
    <source>
        <dbReference type="ARBA" id="ARBA00001946"/>
    </source>
</evidence>
<reference evidence="9 10" key="1">
    <citation type="journal article" date="2020" name="Biotechnol. Biofuels">
        <title>New insights from the biogas microbiome by comprehensive genome-resolved metagenomics of nearly 1600 species originating from multiple anaerobic digesters.</title>
        <authorList>
            <person name="Campanaro S."/>
            <person name="Treu L."/>
            <person name="Rodriguez-R L.M."/>
            <person name="Kovalovszki A."/>
            <person name="Ziels R.M."/>
            <person name="Maus I."/>
            <person name="Zhu X."/>
            <person name="Kougias P.G."/>
            <person name="Basile A."/>
            <person name="Luo G."/>
            <person name="Schluter A."/>
            <person name="Konstantinidis K.T."/>
            <person name="Angelidaki I."/>
        </authorList>
    </citation>
    <scope>NUCLEOTIDE SEQUENCE [LARGE SCALE GENOMIC DNA]</scope>
    <source>
        <strain evidence="9">AS27yjCOA_65</strain>
    </source>
</reference>
<evidence type="ECO:0000256" key="2">
    <source>
        <dbReference type="ARBA" id="ARBA00011738"/>
    </source>
</evidence>
<evidence type="ECO:0000256" key="3">
    <source>
        <dbReference type="ARBA" id="ARBA00022598"/>
    </source>
</evidence>
<dbReference type="HAMAP" id="MF_00011">
    <property type="entry name" value="Adenylosucc_synth"/>
    <property type="match status" value="1"/>
</dbReference>
<evidence type="ECO:0000256" key="8">
    <source>
        <dbReference type="ARBA" id="ARBA00023134"/>
    </source>
</evidence>
<dbReference type="GO" id="GO:0005525">
    <property type="term" value="F:GTP binding"/>
    <property type="evidence" value="ECO:0007669"/>
    <property type="project" value="UniProtKB-KW"/>
</dbReference>
<comment type="cofactor">
    <cofactor evidence="1">
        <name>Mg(2+)</name>
        <dbReference type="ChEBI" id="CHEBI:18420"/>
    </cofactor>
</comment>
<dbReference type="InterPro" id="IPR042109">
    <property type="entry name" value="Adenylosuccinate_synth_dom1"/>
</dbReference>
<dbReference type="Gene3D" id="3.90.170.10">
    <property type="entry name" value="Adenylosuccinate Synthetase, subunit A, domain 3"/>
    <property type="match status" value="1"/>
</dbReference>
<dbReference type="AlphaFoldDB" id="A0A7X9FSU3"/>
<evidence type="ECO:0000256" key="5">
    <source>
        <dbReference type="ARBA" id="ARBA00022741"/>
    </source>
</evidence>
<dbReference type="SMART" id="SM00788">
    <property type="entry name" value="Adenylsucc_synt"/>
    <property type="match status" value="1"/>
</dbReference>
<dbReference type="SUPFAM" id="SSF52540">
    <property type="entry name" value="P-loop containing nucleoside triphosphate hydrolases"/>
    <property type="match status" value="1"/>
</dbReference>
<dbReference type="PANTHER" id="PTHR11846">
    <property type="entry name" value="ADENYLOSUCCINATE SYNTHETASE"/>
    <property type="match status" value="1"/>
</dbReference>
<keyword evidence="8" id="KW-0342">GTP-binding</keyword>
<evidence type="ECO:0000313" key="10">
    <source>
        <dbReference type="Proteomes" id="UP000524246"/>
    </source>
</evidence>
<dbReference type="UniPathway" id="UPA00075">
    <property type="reaction ID" value="UER00335"/>
</dbReference>
<gene>
    <name evidence="9" type="ORF">GYA55_10330</name>
</gene>
<dbReference type="GO" id="GO:0044208">
    <property type="term" value="P:'de novo' AMP biosynthetic process"/>
    <property type="evidence" value="ECO:0007669"/>
    <property type="project" value="UniProtKB-UniPathway"/>
</dbReference>
<keyword evidence="6" id="KW-0658">Purine biosynthesis</keyword>
<proteinExistence type="inferred from homology"/>
<dbReference type="InterPro" id="IPR042111">
    <property type="entry name" value="Adenylosuccinate_synth_dom3"/>
</dbReference>
<dbReference type="Pfam" id="PF00709">
    <property type="entry name" value="Adenylsucc_synt"/>
    <property type="match status" value="1"/>
</dbReference>
<keyword evidence="4" id="KW-0479">Metal-binding</keyword>
<dbReference type="EMBL" id="JAAZON010000467">
    <property type="protein sequence ID" value="NMC63547.1"/>
    <property type="molecule type" value="Genomic_DNA"/>
</dbReference>
<sequence>TTGRGIGPAYEDRAARCGVKLAELQYMDSLEEKIRGLVEQSNAYLRAVIGSSLSLKFSDVWEELTHHAEILVPFIGNGSKVIDEALRNGSRIVFEGAQGTLLDLVFGTVPYVTSSHTLSSSVGTGCGIGGHRISYVLGVAKAYCTRVGSGPFPTELHDETGERIRSKGAEFGTVTGRPRRCGWCDAAALRYAVRVNGIDSLAITKLDVLSGLETIKVGVGYRLKGKTLDDLPALSSEMEEMEVLYEEFPGWDEDLSKVDSWDSLPRRARSYVEALEELVGCKISVLSVAADRRATLFHGQHDLLREFMM</sequence>
<dbReference type="Gene3D" id="1.10.300.10">
    <property type="entry name" value="Adenylosuccinate Synthetase, subunit A, domain 2"/>
    <property type="match status" value="1"/>
</dbReference>
<comment type="subunit">
    <text evidence="2">Homodimer.</text>
</comment>
<dbReference type="Gene3D" id="3.40.440.10">
    <property type="entry name" value="Adenylosuccinate Synthetase, subunit A, domain 1"/>
    <property type="match status" value="1"/>
</dbReference>
<feature type="non-terminal residue" evidence="9">
    <location>
        <position position="1"/>
    </location>
</feature>
<protein>
    <submittedName>
        <fullName evidence="9">Adenylosuccinate synthase</fullName>
        <ecNumber evidence="9">6.3.4.4</ecNumber>
    </submittedName>
</protein>
<name>A0A7X9FSU3_9DELT</name>
<evidence type="ECO:0000313" key="9">
    <source>
        <dbReference type="EMBL" id="NMC63547.1"/>
    </source>
</evidence>
<dbReference type="GO" id="GO:0005737">
    <property type="term" value="C:cytoplasm"/>
    <property type="evidence" value="ECO:0007669"/>
    <property type="project" value="TreeGrafter"/>
</dbReference>
<evidence type="ECO:0000256" key="6">
    <source>
        <dbReference type="ARBA" id="ARBA00022755"/>
    </source>
</evidence>
<organism evidence="9 10">
    <name type="scientific">SAR324 cluster bacterium</name>
    <dbReference type="NCBI Taxonomy" id="2024889"/>
    <lineage>
        <taxon>Bacteria</taxon>
        <taxon>Deltaproteobacteria</taxon>
        <taxon>SAR324 cluster</taxon>
    </lineage>
</organism>
<dbReference type="InterPro" id="IPR027417">
    <property type="entry name" value="P-loop_NTPase"/>
</dbReference>
<dbReference type="GO" id="GO:0004019">
    <property type="term" value="F:adenylosuccinate synthase activity"/>
    <property type="evidence" value="ECO:0007669"/>
    <property type="project" value="UniProtKB-EC"/>
</dbReference>
<dbReference type="InterPro" id="IPR001114">
    <property type="entry name" value="Adenylosuccinate_synthetase"/>
</dbReference>
<keyword evidence="5" id="KW-0547">Nucleotide-binding</keyword>
<dbReference type="GO" id="GO:0046872">
    <property type="term" value="F:metal ion binding"/>
    <property type="evidence" value="ECO:0007669"/>
    <property type="project" value="UniProtKB-KW"/>
</dbReference>
<dbReference type="Proteomes" id="UP000524246">
    <property type="component" value="Unassembled WGS sequence"/>
</dbReference>
<dbReference type="FunFam" id="3.90.170.10:FF:000001">
    <property type="entry name" value="Adenylosuccinate synthetase"/>
    <property type="match status" value="1"/>
</dbReference>
<evidence type="ECO:0000256" key="7">
    <source>
        <dbReference type="ARBA" id="ARBA00022842"/>
    </source>
</evidence>